<proteinExistence type="predicted"/>
<evidence type="ECO:0000256" key="1">
    <source>
        <dbReference type="SAM" id="Phobius"/>
    </source>
</evidence>
<dbReference type="AlphaFoldDB" id="A0A9D5QDS1"/>
<keyword evidence="1" id="KW-1133">Transmembrane helix</keyword>
<feature type="transmembrane region" description="Helical" evidence="1">
    <location>
        <begin position="25"/>
        <end position="47"/>
    </location>
</feature>
<name>A0A9D5QDS1_UNCW3</name>
<evidence type="ECO:0000313" key="3">
    <source>
        <dbReference type="Proteomes" id="UP000630660"/>
    </source>
</evidence>
<dbReference type="EMBL" id="WJKJ01000123">
    <property type="protein sequence ID" value="MBD3364335.1"/>
    <property type="molecule type" value="Genomic_DNA"/>
</dbReference>
<keyword evidence="1" id="KW-0812">Transmembrane</keyword>
<comment type="caution">
    <text evidence="2">The sequence shown here is derived from an EMBL/GenBank/DDBJ whole genome shotgun (WGS) entry which is preliminary data.</text>
</comment>
<protein>
    <submittedName>
        <fullName evidence="2">Uncharacterized protein</fullName>
    </submittedName>
</protein>
<evidence type="ECO:0000313" key="2">
    <source>
        <dbReference type="EMBL" id="MBD3364335.1"/>
    </source>
</evidence>
<sequence length="51" mass="5661">MRKDPEALEAEKLLRRERHLINSKARYLFGGTLGILGGVGLIVLAVVCRNL</sequence>
<accession>A0A9D5QDS1</accession>
<organism evidence="2 3">
    <name type="scientific">candidate division WOR-3 bacterium</name>
    <dbReference type="NCBI Taxonomy" id="2052148"/>
    <lineage>
        <taxon>Bacteria</taxon>
        <taxon>Bacteria division WOR-3</taxon>
    </lineage>
</organism>
<dbReference type="Proteomes" id="UP000630660">
    <property type="component" value="Unassembled WGS sequence"/>
</dbReference>
<keyword evidence="1" id="KW-0472">Membrane</keyword>
<reference evidence="2" key="1">
    <citation type="submission" date="2019-11" db="EMBL/GenBank/DDBJ databases">
        <title>Microbial mats filling the niche in hypersaline microbial mats.</title>
        <authorList>
            <person name="Wong H.L."/>
            <person name="Macleod F.I."/>
            <person name="White R.A. III"/>
            <person name="Burns B.P."/>
        </authorList>
    </citation>
    <scope>NUCLEOTIDE SEQUENCE</scope>
    <source>
        <strain evidence="2">Bin_327</strain>
    </source>
</reference>
<gene>
    <name evidence="2" type="ORF">GF359_03875</name>
</gene>